<accession>A0AAV4WGC3</accession>
<dbReference type="Proteomes" id="UP001054837">
    <property type="component" value="Unassembled WGS sequence"/>
</dbReference>
<organism evidence="1 2">
    <name type="scientific">Caerostris darwini</name>
    <dbReference type="NCBI Taxonomy" id="1538125"/>
    <lineage>
        <taxon>Eukaryota</taxon>
        <taxon>Metazoa</taxon>
        <taxon>Ecdysozoa</taxon>
        <taxon>Arthropoda</taxon>
        <taxon>Chelicerata</taxon>
        <taxon>Arachnida</taxon>
        <taxon>Araneae</taxon>
        <taxon>Araneomorphae</taxon>
        <taxon>Entelegynae</taxon>
        <taxon>Araneoidea</taxon>
        <taxon>Araneidae</taxon>
        <taxon>Caerostris</taxon>
    </lineage>
</organism>
<name>A0AAV4WGC3_9ARAC</name>
<dbReference type="AlphaFoldDB" id="A0AAV4WGC3"/>
<dbReference type="EMBL" id="BPLQ01014566">
    <property type="protein sequence ID" value="GIY80894.1"/>
    <property type="molecule type" value="Genomic_DNA"/>
</dbReference>
<sequence length="122" mass="13984">MAPPGLEPDGAMDICSCLRCCPRRCKYRKLLELRGLTTSPILTTLKEDVDSHSSFSLFFQTDKIGLNLSYTELDECDCIGTDEKELRYETVDHISRKQEDDHKLNFSLSAHWFGYHVSSFSK</sequence>
<comment type="caution">
    <text evidence="1">The sequence shown here is derived from an EMBL/GenBank/DDBJ whole genome shotgun (WGS) entry which is preliminary data.</text>
</comment>
<proteinExistence type="predicted"/>
<evidence type="ECO:0000313" key="2">
    <source>
        <dbReference type="Proteomes" id="UP001054837"/>
    </source>
</evidence>
<gene>
    <name evidence="1" type="ORF">CDAR_70511</name>
</gene>
<keyword evidence="2" id="KW-1185">Reference proteome</keyword>
<reference evidence="1 2" key="1">
    <citation type="submission" date="2021-06" db="EMBL/GenBank/DDBJ databases">
        <title>Caerostris darwini draft genome.</title>
        <authorList>
            <person name="Kono N."/>
            <person name="Arakawa K."/>
        </authorList>
    </citation>
    <scope>NUCLEOTIDE SEQUENCE [LARGE SCALE GENOMIC DNA]</scope>
</reference>
<protein>
    <submittedName>
        <fullName evidence="1">Uncharacterized protein</fullName>
    </submittedName>
</protein>
<evidence type="ECO:0000313" key="1">
    <source>
        <dbReference type="EMBL" id="GIY80894.1"/>
    </source>
</evidence>